<feature type="region of interest" description="Disordered" evidence="1">
    <location>
        <begin position="99"/>
        <end position="152"/>
    </location>
</feature>
<feature type="compositionally biased region" description="Basic and acidic residues" evidence="1">
    <location>
        <begin position="99"/>
        <end position="146"/>
    </location>
</feature>
<keyword evidence="2" id="KW-0472">Membrane</keyword>
<dbReference type="STRING" id="282676.B6F84_08965"/>
<dbReference type="AlphaFoldDB" id="A0A1W6K0W3"/>
<dbReference type="GeneID" id="41591048"/>
<feature type="transmembrane region" description="Helical" evidence="2">
    <location>
        <begin position="174"/>
        <end position="194"/>
    </location>
</feature>
<reference evidence="3 4" key="1">
    <citation type="submission" date="2017-03" db="EMBL/GenBank/DDBJ databases">
        <title>Sulfur activation and transportation mechanism of thermophilic Archaea Acidianus manzaensis YN-25.</title>
        <authorList>
            <person name="Ma Y."/>
            <person name="Yang Y."/>
            <person name="Xia J."/>
        </authorList>
    </citation>
    <scope>NUCLEOTIDE SEQUENCE [LARGE SCALE GENOMIC DNA]</scope>
    <source>
        <strain evidence="3 4">YN-25</strain>
    </source>
</reference>
<feature type="transmembrane region" description="Helical" evidence="2">
    <location>
        <begin position="54"/>
        <end position="72"/>
    </location>
</feature>
<name>A0A1W6K0W3_9CREN</name>
<dbReference type="KEGG" id="aman:B6F84_08965"/>
<feature type="transmembrane region" description="Helical" evidence="2">
    <location>
        <begin position="20"/>
        <end position="42"/>
    </location>
</feature>
<accession>A0A1W6K0W3</accession>
<dbReference type="OrthoDB" id="385709at2157"/>
<feature type="transmembrane region" description="Helical" evidence="2">
    <location>
        <begin position="206"/>
        <end position="225"/>
    </location>
</feature>
<dbReference type="EMBL" id="CP020477">
    <property type="protein sequence ID" value="ARM76135.1"/>
    <property type="molecule type" value="Genomic_DNA"/>
</dbReference>
<dbReference type="Proteomes" id="UP000193404">
    <property type="component" value="Chromosome"/>
</dbReference>
<evidence type="ECO:0000256" key="2">
    <source>
        <dbReference type="SAM" id="Phobius"/>
    </source>
</evidence>
<evidence type="ECO:0000256" key="1">
    <source>
        <dbReference type="SAM" id="MobiDB-lite"/>
    </source>
</evidence>
<evidence type="ECO:0000313" key="3">
    <source>
        <dbReference type="EMBL" id="ARM76135.1"/>
    </source>
</evidence>
<gene>
    <name evidence="3" type="ORF">B6F84_08965</name>
</gene>
<keyword evidence="4" id="KW-1185">Reference proteome</keyword>
<keyword evidence="2" id="KW-1133">Transmembrane helix</keyword>
<protein>
    <submittedName>
        <fullName evidence="3">Uncharacterized protein</fullName>
    </submittedName>
</protein>
<dbReference type="RefSeq" id="WP_148691918.1">
    <property type="nucleotide sequence ID" value="NZ_CP020477.1"/>
</dbReference>
<keyword evidence="2" id="KW-0812">Transmembrane</keyword>
<organism evidence="3 4">
    <name type="scientific">Acidianus manzaensis</name>
    <dbReference type="NCBI Taxonomy" id="282676"/>
    <lineage>
        <taxon>Archaea</taxon>
        <taxon>Thermoproteota</taxon>
        <taxon>Thermoprotei</taxon>
        <taxon>Sulfolobales</taxon>
        <taxon>Sulfolobaceae</taxon>
        <taxon>Acidianus</taxon>
    </lineage>
</organism>
<sequence>MARLRESLIIDEINFFEEPLGGNSFLTMKNMMYGLIAVLVGYKLIDSGKPVTELLGILLIAFLGFLIAYPKKSVGPESLLIGLMSYYLFGSSSSSKSKEELKQKKEELKRKKEEEKRRKMEEKLKKKEEMKKKKEEKSKKKEEKQQKSASQAQKYIRTEEKQQIIQSKSPAVSYADYIIIIIGIAVGAFGAILFHKELLILNIKEMIITMVMMIAGFSVSFERILEILIR</sequence>
<evidence type="ECO:0000313" key="4">
    <source>
        <dbReference type="Proteomes" id="UP000193404"/>
    </source>
</evidence>
<proteinExistence type="predicted"/>